<reference evidence="1" key="1">
    <citation type="submission" date="2017-07" db="EMBL/GenBank/DDBJ databases">
        <title>Taro Niue Genome Assembly and Annotation.</title>
        <authorList>
            <person name="Atibalentja N."/>
            <person name="Keating K."/>
            <person name="Fields C.J."/>
        </authorList>
    </citation>
    <scope>NUCLEOTIDE SEQUENCE</scope>
    <source>
        <strain evidence="1">Niue_2</strain>
        <tissue evidence="1">Leaf</tissue>
    </source>
</reference>
<feature type="non-terminal residue" evidence="1">
    <location>
        <position position="90"/>
    </location>
</feature>
<organism evidence="1 2">
    <name type="scientific">Colocasia esculenta</name>
    <name type="common">Wild taro</name>
    <name type="synonym">Arum esculentum</name>
    <dbReference type="NCBI Taxonomy" id="4460"/>
    <lineage>
        <taxon>Eukaryota</taxon>
        <taxon>Viridiplantae</taxon>
        <taxon>Streptophyta</taxon>
        <taxon>Embryophyta</taxon>
        <taxon>Tracheophyta</taxon>
        <taxon>Spermatophyta</taxon>
        <taxon>Magnoliopsida</taxon>
        <taxon>Liliopsida</taxon>
        <taxon>Araceae</taxon>
        <taxon>Aroideae</taxon>
        <taxon>Colocasieae</taxon>
        <taxon>Colocasia</taxon>
    </lineage>
</organism>
<sequence length="90" mass="9805">IPCRPALECVDLLSQFLKLAVLGTGSSVDLLYECVDLLSQFLKLAVLGTGSSVDLLYECVNLGGNRYNQPGGRVRIHDQQGLMEALKRVL</sequence>
<comment type="caution">
    <text evidence="1">The sequence shown here is derived from an EMBL/GenBank/DDBJ whole genome shotgun (WGS) entry which is preliminary data.</text>
</comment>
<name>A0A843VMI2_COLES</name>
<gene>
    <name evidence="1" type="ORF">Taro_032920</name>
</gene>
<evidence type="ECO:0000313" key="1">
    <source>
        <dbReference type="EMBL" id="MQM00183.1"/>
    </source>
</evidence>
<accession>A0A843VMI2</accession>
<dbReference type="EMBL" id="NMUH01002472">
    <property type="protein sequence ID" value="MQM00183.1"/>
    <property type="molecule type" value="Genomic_DNA"/>
</dbReference>
<protein>
    <submittedName>
        <fullName evidence="1">Uncharacterized protein</fullName>
    </submittedName>
</protein>
<proteinExistence type="predicted"/>
<dbReference type="AlphaFoldDB" id="A0A843VMI2"/>
<evidence type="ECO:0000313" key="2">
    <source>
        <dbReference type="Proteomes" id="UP000652761"/>
    </source>
</evidence>
<dbReference type="Proteomes" id="UP000652761">
    <property type="component" value="Unassembled WGS sequence"/>
</dbReference>
<feature type="non-terminal residue" evidence="1">
    <location>
        <position position="1"/>
    </location>
</feature>
<keyword evidence="2" id="KW-1185">Reference proteome</keyword>